<feature type="coiled-coil region" evidence="1">
    <location>
        <begin position="63"/>
        <end position="90"/>
    </location>
</feature>
<evidence type="ECO:0000313" key="4">
    <source>
        <dbReference type="Proteomes" id="UP000515955"/>
    </source>
</evidence>
<evidence type="ECO:0000256" key="2">
    <source>
        <dbReference type="SAM" id="MobiDB-lite"/>
    </source>
</evidence>
<dbReference type="KEGG" id="srhi:H9L12_01500"/>
<reference evidence="3 4" key="1">
    <citation type="submission" date="2020-08" db="EMBL/GenBank/DDBJ databases">
        <title>Genome sequence of Sphingomonas rhizophila KACC 19189T.</title>
        <authorList>
            <person name="Hyun D.-W."/>
            <person name="Bae J.-W."/>
        </authorList>
    </citation>
    <scope>NUCLEOTIDE SEQUENCE [LARGE SCALE GENOMIC DNA]</scope>
    <source>
        <strain evidence="3 4">KACC 19189</strain>
    </source>
</reference>
<gene>
    <name evidence="3" type="ORF">H9L12_01500</name>
</gene>
<feature type="region of interest" description="Disordered" evidence="2">
    <location>
        <begin position="95"/>
        <end position="118"/>
    </location>
</feature>
<protein>
    <submittedName>
        <fullName evidence="3">Uncharacterized protein</fullName>
    </submittedName>
</protein>
<keyword evidence="1" id="KW-0175">Coiled coil</keyword>
<feature type="compositionally biased region" description="Basic and acidic residues" evidence="2">
    <location>
        <begin position="95"/>
        <end position="107"/>
    </location>
</feature>
<dbReference type="EMBL" id="CP060717">
    <property type="protein sequence ID" value="QNN65339.1"/>
    <property type="molecule type" value="Genomic_DNA"/>
</dbReference>
<accession>A0A7G9SBW4</accession>
<evidence type="ECO:0000256" key="1">
    <source>
        <dbReference type="SAM" id="Coils"/>
    </source>
</evidence>
<name>A0A7G9SBW4_9SPHN</name>
<dbReference type="Proteomes" id="UP000515955">
    <property type="component" value="Chromosome"/>
</dbReference>
<evidence type="ECO:0000313" key="3">
    <source>
        <dbReference type="EMBL" id="QNN65339.1"/>
    </source>
</evidence>
<dbReference type="AlphaFoldDB" id="A0A7G9SBW4"/>
<keyword evidence="4" id="KW-1185">Reference proteome</keyword>
<proteinExistence type="predicted"/>
<organism evidence="3 4">
    <name type="scientific">Sphingomonas rhizophila</name>
    <dbReference type="NCBI Taxonomy" id="2071607"/>
    <lineage>
        <taxon>Bacteria</taxon>
        <taxon>Pseudomonadati</taxon>
        <taxon>Pseudomonadota</taxon>
        <taxon>Alphaproteobacteria</taxon>
        <taxon>Sphingomonadales</taxon>
        <taxon>Sphingomonadaceae</taxon>
        <taxon>Sphingomonas</taxon>
    </lineage>
</organism>
<sequence length="118" mass="13090">MTQGYLFLPDTGGRVKWLDGTPGFWKTVMGIGAKSAELTSKRCGECGFVEFYVDTDAKPVKTLQSIDDENERLRNLVTKLQERVANLETIATDPGERTARAIDELRSLPDATPKPTKD</sequence>
<dbReference type="RefSeq" id="WP_187542331.1">
    <property type="nucleotide sequence ID" value="NZ_CP060717.1"/>
</dbReference>